<dbReference type="EMBL" id="QPFP01000169">
    <property type="protein sequence ID" value="TEB19818.1"/>
    <property type="molecule type" value="Genomic_DNA"/>
</dbReference>
<gene>
    <name evidence="2" type="ORF">FA13DRAFT_306736</name>
</gene>
<organism evidence="2 3">
    <name type="scientific">Coprinellus micaceus</name>
    <name type="common">Glistening ink-cap mushroom</name>
    <name type="synonym">Coprinus micaceus</name>
    <dbReference type="NCBI Taxonomy" id="71717"/>
    <lineage>
        <taxon>Eukaryota</taxon>
        <taxon>Fungi</taxon>
        <taxon>Dikarya</taxon>
        <taxon>Basidiomycota</taxon>
        <taxon>Agaricomycotina</taxon>
        <taxon>Agaricomycetes</taxon>
        <taxon>Agaricomycetidae</taxon>
        <taxon>Agaricales</taxon>
        <taxon>Agaricineae</taxon>
        <taxon>Psathyrellaceae</taxon>
        <taxon>Coprinellus</taxon>
    </lineage>
</organism>
<protein>
    <submittedName>
        <fullName evidence="2">Uncharacterized protein</fullName>
    </submittedName>
</protein>
<sequence>MIRCVCVCVCSGGACRRVGSSDVIVSLALCPCPPAFPFPFPFVALFEVPGPEDDEEEGLLLVEEEEEVCGRLFATRSATSALRVAWTSWSLSPAMSLYAVARSAASASFVCVLPGDGGRRALSDPKPCVPAPPPPPPVPASPIPASDMEDDGPREDEEGGGGGGPRGPAVGGEGRVDVEAGGGAGPGAGDAVVAIVSAAFVVVFVVDRVDGAFVVVVGFDVERANVDERGVVWW</sequence>
<proteinExistence type="predicted"/>
<evidence type="ECO:0000313" key="3">
    <source>
        <dbReference type="Proteomes" id="UP000298030"/>
    </source>
</evidence>
<evidence type="ECO:0000256" key="1">
    <source>
        <dbReference type="SAM" id="MobiDB-lite"/>
    </source>
</evidence>
<evidence type="ECO:0000313" key="2">
    <source>
        <dbReference type="EMBL" id="TEB19818.1"/>
    </source>
</evidence>
<feature type="compositionally biased region" description="Pro residues" evidence="1">
    <location>
        <begin position="127"/>
        <end position="142"/>
    </location>
</feature>
<comment type="caution">
    <text evidence="2">The sequence shown here is derived from an EMBL/GenBank/DDBJ whole genome shotgun (WGS) entry which is preliminary data.</text>
</comment>
<dbReference type="AlphaFoldDB" id="A0A4Y7SE81"/>
<keyword evidence="3" id="KW-1185">Reference proteome</keyword>
<name>A0A4Y7SE81_COPMI</name>
<feature type="compositionally biased region" description="Acidic residues" evidence="1">
    <location>
        <begin position="147"/>
        <end position="159"/>
    </location>
</feature>
<feature type="region of interest" description="Disordered" evidence="1">
    <location>
        <begin position="122"/>
        <end position="182"/>
    </location>
</feature>
<dbReference type="PROSITE" id="PS51257">
    <property type="entry name" value="PROKAR_LIPOPROTEIN"/>
    <property type="match status" value="1"/>
</dbReference>
<feature type="compositionally biased region" description="Gly residues" evidence="1">
    <location>
        <begin position="160"/>
        <end position="173"/>
    </location>
</feature>
<reference evidence="2 3" key="1">
    <citation type="journal article" date="2019" name="Nat. Ecol. Evol.">
        <title>Megaphylogeny resolves global patterns of mushroom evolution.</title>
        <authorList>
            <person name="Varga T."/>
            <person name="Krizsan K."/>
            <person name="Foldi C."/>
            <person name="Dima B."/>
            <person name="Sanchez-Garcia M."/>
            <person name="Sanchez-Ramirez S."/>
            <person name="Szollosi G.J."/>
            <person name="Szarkandi J.G."/>
            <person name="Papp V."/>
            <person name="Albert L."/>
            <person name="Andreopoulos W."/>
            <person name="Angelini C."/>
            <person name="Antonin V."/>
            <person name="Barry K.W."/>
            <person name="Bougher N.L."/>
            <person name="Buchanan P."/>
            <person name="Buyck B."/>
            <person name="Bense V."/>
            <person name="Catcheside P."/>
            <person name="Chovatia M."/>
            <person name="Cooper J."/>
            <person name="Damon W."/>
            <person name="Desjardin D."/>
            <person name="Finy P."/>
            <person name="Geml J."/>
            <person name="Haridas S."/>
            <person name="Hughes K."/>
            <person name="Justo A."/>
            <person name="Karasinski D."/>
            <person name="Kautmanova I."/>
            <person name="Kiss B."/>
            <person name="Kocsube S."/>
            <person name="Kotiranta H."/>
            <person name="LaButti K.M."/>
            <person name="Lechner B.E."/>
            <person name="Liimatainen K."/>
            <person name="Lipzen A."/>
            <person name="Lukacs Z."/>
            <person name="Mihaltcheva S."/>
            <person name="Morgado L.N."/>
            <person name="Niskanen T."/>
            <person name="Noordeloos M.E."/>
            <person name="Ohm R.A."/>
            <person name="Ortiz-Santana B."/>
            <person name="Ovrebo C."/>
            <person name="Racz N."/>
            <person name="Riley R."/>
            <person name="Savchenko A."/>
            <person name="Shiryaev A."/>
            <person name="Soop K."/>
            <person name="Spirin V."/>
            <person name="Szebenyi C."/>
            <person name="Tomsovsky M."/>
            <person name="Tulloss R.E."/>
            <person name="Uehling J."/>
            <person name="Grigoriev I.V."/>
            <person name="Vagvolgyi C."/>
            <person name="Papp T."/>
            <person name="Martin F.M."/>
            <person name="Miettinen O."/>
            <person name="Hibbett D.S."/>
            <person name="Nagy L.G."/>
        </authorList>
    </citation>
    <scope>NUCLEOTIDE SEQUENCE [LARGE SCALE GENOMIC DNA]</scope>
    <source>
        <strain evidence="2 3">FP101781</strain>
    </source>
</reference>
<dbReference type="Proteomes" id="UP000298030">
    <property type="component" value="Unassembled WGS sequence"/>
</dbReference>
<accession>A0A4Y7SE81</accession>